<keyword evidence="9" id="KW-0812">Transmembrane</keyword>
<feature type="domain" description="Histidine kinase" evidence="10">
    <location>
        <begin position="192"/>
        <end position="399"/>
    </location>
</feature>
<comment type="catalytic activity">
    <reaction evidence="1">
        <text>ATP + protein L-histidine = ADP + protein N-phospho-L-histidine.</text>
        <dbReference type="EC" id="2.7.13.3"/>
    </reaction>
</comment>
<evidence type="ECO:0000256" key="2">
    <source>
        <dbReference type="ARBA" id="ARBA00012438"/>
    </source>
</evidence>
<dbReference type="CDD" id="cd00075">
    <property type="entry name" value="HATPase"/>
    <property type="match status" value="1"/>
</dbReference>
<keyword evidence="9" id="KW-1133">Transmembrane helix</keyword>
<dbReference type="PRINTS" id="PR00344">
    <property type="entry name" value="BCTRLSENSOR"/>
</dbReference>
<dbReference type="Pfam" id="PF00512">
    <property type="entry name" value="HisKA"/>
    <property type="match status" value="1"/>
</dbReference>
<keyword evidence="7" id="KW-0067">ATP-binding</keyword>
<dbReference type="InterPro" id="IPR003661">
    <property type="entry name" value="HisK_dim/P_dom"/>
</dbReference>
<dbReference type="SUPFAM" id="SSF55874">
    <property type="entry name" value="ATPase domain of HSP90 chaperone/DNA topoisomerase II/histidine kinase"/>
    <property type="match status" value="1"/>
</dbReference>
<dbReference type="SMART" id="SM00388">
    <property type="entry name" value="HisKA"/>
    <property type="match status" value="1"/>
</dbReference>
<evidence type="ECO:0000256" key="5">
    <source>
        <dbReference type="ARBA" id="ARBA00022741"/>
    </source>
</evidence>
<dbReference type="EC" id="2.7.13.3" evidence="2"/>
<dbReference type="PANTHER" id="PTHR43065">
    <property type="entry name" value="SENSOR HISTIDINE KINASE"/>
    <property type="match status" value="1"/>
</dbReference>
<reference evidence="11 12" key="1">
    <citation type="submission" date="2018-06" db="EMBL/GenBank/DDBJ databases">
        <title>Freshwater and sediment microbial communities from various areas in North America, analyzing microbe dynamics in response to fracking.</title>
        <authorList>
            <person name="Lamendella R."/>
        </authorList>
    </citation>
    <scope>NUCLEOTIDE SEQUENCE [LARGE SCALE GENOMIC DNA]</scope>
    <source>
        <strain evidence="11 12">97B</strain>
    </source>
</reference>
<feature type="transmembrane region" description="Helical" evidence="9">
    <location>
        <begin position="12"/>
        <end position="30"/>
    </location>
</feature>
<dbReference type="Proteomes" id="UP000252118">
    <property type="component" value="Unassembled WGS sequence"/>
</dbReference>
<evidence type="ECO:0000256" key="3">
    <source>
        <dbReference type="ARBA" id="ARBA00022553"/>
    </source>
</evidence>
<dbReference type="CDD" id="cd00082">
    <property type="entry name" value="HisKA"/>
    <property type="match status" value="1"/>
</dbReference>
<feature type="transmembrane region" description="Helical" evidence="9">
    <location>
        <begin position="36"/>
        <end position="55"/>
    </location>
</feature>
<keyword evidence="8" id="KW-0902">Two-component regulatory system</keyword>
<dbReference type="AlphaFoldDB" id="A0A366EKM5"/>
<dbReference type="InterPro" id="IPR036097">
    <property type="entry name" value="HisK_dim/P_sf"/>
</dbReference>
<evidence type="ECO:0000313" key="12">
    <source>
        <dbReference type="Proteomes" id="UP000252118"/>
    </source>
</evidence>
<dbReference type="SMART" id="SM00387">
    <property type="entry name" value="HATPase_c"/>
    <property type="match status" value="1"/>
</dbReference>
<dbReference type="Gene3D" id="1.10.287.130">
    <property type="match status" value="1"/>
</dbReference>
<keyword evidence="9" id="KW-0472">Membrane</keyword>
<keyword evidence="4" id="KW-0808">Transferase</keyword>
<dbReference type="PROSITE" id="PS50109">
    <property type="entry name" value="HIS_KIN"/>
    <property type="match status" value="1"/>
</dbReference>
<evidence type="ECO:0000256" key="6">
    <source>
        <dbReference type="ARBA" id="ARBA00022777"/>
    </source>
</evidence>
<dbReference type="PANTHER" id="PTHR43065:SF46">
    <property type="entry name" value="C4-DICARBOXYLATE TRANSPORT SENSOR PROTEIN DCTB"/>
    <property type="match status" value="1"/>
</dbReference>
<comment type="caution">
    <text evidence="11">The sequence shown here is derived from an EMBL/GenBank/DDBJ whole genome shotgun (WGS) entry which is preliminary data.</text>
</comment>
<dbReference type="EMBL" id="QNRJ01000011">
    <property type="protein sequence ID" value="RBP02943.1"/>
    <property type="molecule type" value="Genomic_DNA"/>
</dbReference>
<keyword evidence="6 11" id="KW-0418">Kinase</keyword>
<dbReference type="InterPro" id="IPR003594">
    <property type="entry name" value="HATPase_dom"/>
</dbReference>
<protein>
    <recommendedName>
        <fullName evidence="2">histidine kinase</fullName>
        <ecNumber evidence="2">2.7.13.3</ecNumber>
    </recommendedName>
</protein>
<evidence type="ECO:0000256" key="1">
    <source>
        <dbReference type="ARBA" id="ARBA00000085"/>
    </source>
</evidence>
<evidence type="ECO:0000313" key="11">
    <source>
        <dbReference type="EMBL" id="RBP02943.1"/>
    </source>
</evidence>
<evidence type="ECO:0000256" key="8">
    <source>
        <dbReference type="ARBA" id="ARBA00023012"/>
    </source>
</evidence>
<dbReference type="InterPro" id="IPR036890">
    <property type="entry name" value="HATPase_C_sf"/>
</dbReference>
<dbReference type="GO" id="GO:0000155">
    <property type="term" value="F:phosphorelay sensor kinase activity"/>
    <property type="evidence" value="ECO:0007669"/>
    <property type="project" value="InterPro"/>
</dbReference>
<dbReference type="Pfam" id="PF02518">
    <property type="entry name" value="HATPase_c"/>
    <property type="match status" value="1"/>
</dbReference>
<feature type="transmembrane region" description="Helical" evidence="9">
    <location>
        <begin position="86"/>
        <end position="103"/>
    </location>
</feature>
<dbReference type="Gene3D" id="3.30.565.10">
    <property type="entry name" value="Histidine kinase-like ATPase, C-terminal domain"/>
    <property type="match status" value="1"/>
</dbReference>
<sequence length="400" mass="45637">MKEFHGRLHKKYYYMIVSFIIALMIAGLLVDNQVNSRFVVHGVMIFIISICLLIYPWFENAWVRYMTIISSTGYFYTLFYLYPETWSGFVLLCFIPALSILFFDKWLFYFSLVINLAFIAVTFGYIGFVDKGKDYPYIYTDIVGNVVNFLASQVLLYFIFHLTNLRIQKQRVYYEQVQQAERMRTTGQLAAAVAHEIRNPLTVVKGFLQYYVEDPAFSQSQKQNFALMMNELDTAEHVISQFLSVSKPDNVEKVDNVDVEMVLKDVTELLNMYGLLNDNGIDLYVEKDCHVAANSIELKQLFINLIKNAIEASPHSGSVEVKAAKVKGHVCIQIIDNGRGMSQEEVKNLGTPFYSLKSKGTGLGLMICFNIVEKYNGGIQFDSEPGHGTTVTLKFPLVPN</sequence>
<name>A0A366EKM5_9BACI</name>
<proteinExistence type="predicted"/>
<dbReference type="InterPro" id="IPR005467">
    <property type="entry name" value="His_kinase_dom"/>
</dbReference>
<feature type="transmembrane region" description="Helical" evidence="9">
    <location>
        <begin position="138"/>
        <end position="160"/>
    </location>
</feature>
<feature type="transmembrane region" description="Helical" evidence="9">
    <location>
        <begin position="108"/>
        <end position="126"/>
    </location>
</feature>
<dbReference type="RefSeq" id="WP_113970297.1">
    <property type="nucleotide sequence ID" value="NZ_QNRJ01000011.1"/>
</dbReference>
<keyword evidence="5" id="KW-0547">Nucleotide-binding</keyword>
<dbReference type="OrthoDB" id="9815750at2"/>
<keyword evidence="3" id="KW-0597">Phosphoprotein</keyword>
<dbReference type="InterPro" id="IPR004358">
    <property type="entry name" value="Sig_transdc_His_kin-like_C"/>
</dbReference>
<organism evidence="11 12">
    <name type="scientific">Rossellomorea aquimaris</name>
    <dbReference type="NCBI Taxonomy" id="189382"/>
    <lineage>
        <taxon>Bacteria</taxon>
        <taxon>Bacillati</taxon>
        <taxon>Bacillota</taxon>
        <taxon>Bacilli</taxon>
        <taxon>Bacillales</taxon>
        <taxon>Bacillaceae</taxon>
        <taxon>Rossellomorea</taxon>
    </lineage>
</organism>
<evidence type="ECO:0000256" key="9">
    <source>
        <dbReference type="SAM" id="Phobius"/>
    </source>
</evidence>
<accession>A0A366EKM5</accession>
<gene>
    <name evidence="11" type="ORF">DET59_11140</name>
</gene>
<evidence type="ECO:0000259" key="10">
    <source>
        <dbReference type="PROSITE" id="PS50109"/>
    </source>
</evidence>
<dbReference type="SUPFAM" id="SSF47384">
    <property type="entry name" value="Homodimeric domain of signal transducing histidine kinase"/>
    <property type="match status" value="1"/>
</dbReference>
<dbReference type="GO" id="GO:0005524">
    <property type="term" value="F:ATP binding"/>
    <property type="evidence" value="ECO:0007669"/>
    <property type="project" value="UniProtKB-KW"/>
</dbReference>
<evidence type="ECO:0000256" key="7">
    <source>
        <dbReference type="ARBA" id="ARBA00022840"/>
    </source>
</evidence>
<evidence type="ECO:0000256" key="4">
    <source>
        <dbReference type="ARBA" id="ARBA00022679"/>
    </source>
</evidence>